<gene>
    <name evidence="1" type="ORF">L484_000053</name>
</gene>
<name>W9SBA3_9ROSA</name>
<dbReference type="Proteomes" id="UP000030645">
    <property type="component" value="Unassembled WGS sequence"/>
</dbReference>
<proteinExistence type="predicted"/>
<protein>
    <submittedName>
        <fullName evidence="1">Uncharacterized protein</fullName>
    </submittedName>
</protein>
<sequence>MGPVTTPKFVALPGVVVEYEESFDMTDDGPLVDCEESFNLTANEARYDTKNCHGFVAVVEGEENFDLTDCGPRYDTKSFHRSGAIHRMR</sequence>
<dbReference type="EMBL" id="KE346019">
    <property type="protein sequence ID" value="EXC24649.1"/>
    <property type="molecule type" value="Genomic_DNA"/>
</dbReference>
<accession>W9SBA3</accession>
<reference evidence="2" key="1">
    <citation type="submission" date="2013-01" db="EMBL/GenBank/DDBJ databases">
        <title>Draft Genome Sequence of a Mulberry Tree, Morus notabilis C.K. Schneid.</title>
        <authorList>
            <person name="He N."/>
            <person name="Zhao S."/>
        </authorList>
    </citation>
    <scope>NUCLEOTIDE SEQUENCE</scope>
</reference>
<keyword evidence="2" id="KW-1185">Reference proteome</keyword>
<evidence type="ECO:0000313" key="2">
    <source>
        <dbReference type="Proteomes" id="UP000030645"/>
    </source>
</evidence>
<organism evidence="1 2">
    <name type="scientific">Morus notabilis</name>
    <dbReference type="NCBI Taxonomy" id="981085"/>
    <lineage>
        <taxon>Eukaryota</taxon>
        <taxon>Viridiplantae</taxon>
        <taxon>Streptophyta</taxon>
        <taxon>Embryophyta</taxon>
        <taxon>Tracheophyta</taxon>
        <taxon>Spermatophyta</taxon>
        <taxon>Magnoliopsida</taxon>
        <taxon>eudicotyledons</taxon>
        <taxon>Gunneridae</taxon>
        <taxon>Pentapetalae</taxon>
        <taxon>rosids</taxon>
        <taxon>fabids</taxon>
        <taxon>Rosales</taxon>
        <taxon>Moraceae</taxon>
        <taxon>Moreae</taxon>
        <taxon>Morus</taxon>
    </lineage>
</organism>
<evidence type="ECO:0000313" key="1">
    <source>
        <dbReference type="EMBL" id="EXC24649.1"/>
    </source>
</evidence>
<dbReference type="AlphaFoldDB" id="W9SBA3"/>